<evidence type="ECO:0000313" key="4">
    <source>
        <dbReference type="EMBL" id="MFB9885373.1"/>
    </source>
</evidence>
<dbReference type="InterPro" id="IPR039424">
    <property type="entry name" value="SBP_5"/>
</dbReference>
<dbReference type="PANTHER" id="PTHR30290:SF64">
    <property type="entry name" value="ABC TRANSPORTER PERIPLASMIC BINDING PROTEIN"/>
    <property type="match status" value="1"/>
</dbReference>
<dbReference type="EMBL" id="JBHLZN010000001">
    <property type="protein sequence ID" value="MFB9885373.1"/>
    <property type="molecule type" value="Genomic_DNA"/>
</dbReference>
<reference evidence="4 5" key="1">
    <citation type="submission" date="2024-09" db="EMBL/GenBank/DDBJ databases">
        <authorList>
            <person name="Sun Q."/>
            <person name="Mori K."/>
        </authorList>
    </citation>
    <scope>NUCLEOTIDE SEQUENCE [LARGE SCALE GENOMIC DNA]</scope>
    <source>
        <strain evidence="4 5">ATCC 51285</strain>
    </source>
</reference>
<gene>
    <name evidence="4" type="ORF">ACFFLH_02945</name>
</gene>
<feature type="domain" description="Solute-binding protein family 5" evidence="3">
    <location>
        <begin position="102"/>
        <end position="505"/>
    </location>
</feature>
<evidence type="ECO:0000256" key="1">
    <source>
        <dbReference type="ARBA" id="ARBA00022729"/>
    </source>
</evidence>
<dbReference type="Gene3D" id="3.10.105.10">
    <property type="entry name" value="Dipeptide-binding Protein, Domain 3"/>
    <property type="match status" value="1"/>
</dbReference>
<dbReference type="SUPFAM" id="SSF53850">
    <property type="entry name" value="Periplasmic binding protein-like II"/>
    <property type="match status" value="1"/>
</dbReference>
<comment type="caution">
    <text evidence="4">The sequence shown here is derived from an EMBL/GenBank/DDBJ whole genome shotgun (WGS) entry which is preliminary data.</text>
</comment>
<accession>A0ABV5Z9R0</accession>
<dbReference type="Gene3D" id="3.40.190.10">
    <property type="entry name" value="Periplasmic binding protein-like II"/>
    <property type="match status" value="1"/>
</dbReference>
<protein>
    <submittedName>
        <fullName evidence="4">Extracellular solute-binding protein</fullName>
    </submittedName>
</protein>
<sequence>MTALLARLLSFSLALTPLAQADDHVTHALAMHGQPKYGADFSHFDYVNPDAPQGGTLRQASIGTFDSLNPFIGKGVSAAGSGLLYDTLAVHAYDEPFTMYGLVAKDIILANDRSWIEFRIHPDARFQDGHPISAEDVAYTFKLLTEQGNPFYQAYYHDVGQVEVLDSQRIRFQLTNPENLELPLILTQLPVLPKHYWQDRDFQTTSLEPPLGSGPYKVEKVDAGRSISYVKVADYWAKNHPAVKGHYNFERMQYDYYRDEDVAVEAFKAGEFDLRIESSAKRWATGYQSPALEQGKIKLLTLEDHSPAGMQGFVYNIRRSQLSDPRVRQALAYAFDFEWSNTNLFYSSYQRTNSYFANSELAATDLPSQAELALLEPLREQVPAEVFSQVYQAPTSDGSGNIRNNLRQALSLLKEAGWTMEQGKLVNQASKAPFQFEILLYSPAMERVATPFVRNLERLGIQVSLRMVDVTQYVNRLRSFDFDMVVATFPQSNSPGNEQREFWHSSKADQADSRNLIGIKNPAVDTLIEHIINAKDREALVAACRALDRVLLWNHYVIPQFNAGIFRIATWDKFGHPDPLPEYAPSPLLETWWQQP</sequence>
<dbReference type="CDD" id="cd08497">
    <property type="entry name" value="MbnE-like"/>
    <property type="match status" value="1"/>
</dbReference>
<dbReference type="InterPro" id="IPR000914">
    <property type="entry name" value="SBP_5_dom"/>
</dbReference>
<organism evidence="4 5">
    <name type="scientific">Balneatrix alpica</name>
    <dbReference type="NCBI Taxonomy" id="75684"/>
    <lineage>
        <taxon>Bacteria</taxon>
        <taxon>Pseudomonadati</taxon>
        <taxon>Pseudomonadota</taxon>
        <taxon>Gammaproteobacteria</taxon>
        <taxon>Oceanospirillales</taxon>
        <taxon>Balneatrichaceae</taxon>
        <taxon>Balneatrix</taxon>
    </lineage>
</organism>
<evidence type="ECO:0000256" key="2">
    <source>
        <dbReference type="SAM" id="SignalP"/>
    </source>
</evidence>
<name>A0ABV5Z9R0_9GAMM</name>
<evidence type="ECO:0000259" key="3">
    <source>
        <dbReference type="Pfam" id="PF00496"/>
    </source>
</evidence>
<dbReference type="InterPro" id="IPR030678">
    <property type="entry name" value="Peptide/Ni-bd"/>
</dbReference>
<feature type="signal peptide" evidence="2">
    <location>
        <begin position="1"/>
        <end position="21"/>
    </location>
</feature>
<dbReference type="Pfam" id="PF00496">
    <property type="entry name" value="SBP_bac_5"/>
    <property type="match status" value="1"/>
</dbReference>
<feature type="chain" id="PRO_5045218750" evidence="2">
    <location>
        <begin position="22"/>
        <end position="596"/>
    </location>
</feature>
<evidence type="ECO:0000313" key="5">
    <source>
        <dbReference type="Proteomes" id="UP001589628"/>
    </source>
</evidence>
<dbReference type="Proteomes" id="UP001589628">
    <property type="component" value="Unassembled WGS sequence"/>
</dbReference>
<dbReference type="PANTHER" id="PTHR30290">
    <property type="entry name" value="PERIPLASMIC BINDING COMPONENT OF ABC TRANSPORTER"/>
    <property type="match status" value="1"/>
</dbReference>
<dbReference type="RefSeq" id="WP_035461291.1">
    <property type="nucleotide sequence ID" value="NZ_JBHLZN010000001.1"/>
</dbReference>
<keyword evidence="1 2" id="KW-0732">Signal</keyword>
<dbReference type="PIRSF" id="PIRSF002741">
    <property type="entry name" value="MppA"/>
    <property type="match status" value="1"/>
</dbReference>
<keyword evidence="5" id="KW-1185">Reference proteome</keyword>
<proteinExistence type="predicted"/>